<protein>
    <submittedName>
        <fullName evidence="1">Nucleotide pyrophosphohydrolase</fullName>
    </submittedName>
</protein>
<dbReference type="SUPFAM" id="SSF101386">
    <property type="entry name" value="all-alpha NTP pyrophosphatases"/>
    <property type="match status" value="1"/>
</dbReference>
<dbReference type="GO" id="GO:0009143">
    <property type="term" value="P:nucleoside triphosphate catabolic process"/>
    <property type="evidence" value="ECO:0007669"/>
    <property type="project" value="InterPro"/>
</dbReference>
<comment type="caution">
    <text evidence="1">The sequence shown here is derived from an EMBL/GenBank/DDBJ whole genome shotgun (WGS) entry which is preliminary data.</text>
</comment>
<proteinExistence type="predicted"/>
<dbReference type="PANTHER" id="PTHR46523:SF1">
    <property type="entry name" value="DCTP PYROPHOSPHATASE 1"/>
    <property type="match status" value="1"/>
</dbReference>
<dbReference type="PANTHER" id="PTHR46523">
    <property type="entry name" value="DCTP PYROPHOSPHATASE 1"/>
    <property type="match status" value="1"/>
</dbReference>
<evidence type="ECO:0000313" key="1">
    <source>
        <dbReference type="EMBL" id="PIR77885.1"/>
    </source>
</evidence>
<dbReference type="Gene3D" id="1.10.287.1080">
    <property type="entry name" value="MazG-like"/>
    <property type="match status" value="1"/>
</dbReference>
<accession>A0A2M6P2C8</accession>
<dbReference type="CDD" id="cd11537">
    <property type="entry name" value="NTP-PPase_RS21-C6_like"/>
    <property type="match status" value="1"/>
</dbReference>
<dbReference type="Pfam" id="PF12643">
    <property type="entry name" value="MazG-like"/>
    <property type="match status" value="1"/>
</dbReference>
<evidence type="ECO:0000313" key="2">
    <source>
        <dbReference type="Proteomes" id="UP000228528"/>
    </source>
</evidence>
<name>A0A2M6P2C8_9BACT</name>
<dbReference type="AlphaFoldDB" id="A0A2M6P2C8"/>
<sequence>MSDIPRLTKQIIDFCEERDWLKYMTPKDLAISLSIEAAEVLEHVQWKSTEEIQHALSNPNGKEAFADELADVFAYLLELAYVTDIDLATALEKKMEKNAIKYTVDGSRGKHTNKY</sequence>
<dbReference type="PIRSF" id="PIRSF029826">
    <property type="entry name" value="UCP029826_pph"/>
    <property type="match status" value="1"/>
</dbReference>
<reference evidence="2" key="1">
    <citation type="submission" date="2017-09" db="EMBL/GenBank/DDBJ databases">
        <title>Depth-based differentiation of microbial function through sediment-hosted aquifers and enrichment of novel symbionts in the deep terrestrial subsurface.</title>
        <authorList>
            <person name="Probst A.J."/>
            <person name="Ladd B."/>
            <person name="Jarett J.K."/>
            <person name="Geller-Mcgrath D.E."/>
            <person name="Sieber C.M.K."/>
            <person name="Emerson J.B."/>
            <person name="Anantharaman K."/>
            <person name="Thomas B.C."/>
            <person name="Malmstrom R."/>
            <person name="Stieglmeier M."/>
            <person name="Klingl A."/>
            <person name="Woyke T."/>
            <person name="Ryan C.M."/>
            <person name="Banfield J.F."/>
        </authorList>
    </citation>
    <scope>NUCLEOTIDE SEQUENCE [LARGE SCALE GENOMIC DNA]</scope>
</reference>
<dbReference type="EMBL" id="PFBW01000001">
    <property type="protein sequence ID" value="PIR77885.1"/>
    <property type="molecule type" value="Genomic_DNA"/>
</dbReference>
<gene>
    <name evidence="1" type="ORF">COU30_00030</name>
</gene>
<dbReference type="InterPro" id="IPR025984">
    <property type="entry name" value="DCTPP"/>
</dbReference>
<dbReference type="Proteomes" id="UP000228528">
    <property type="component" value="Unassembled WGS sequence"/>
</dbReference>
<organism evidence="1 2">
    <name type="scientific">Candidatus Magasanikbacteria bacterium CG10_big_fil_rev_8_21_14_0_10_38_6</name>
    <dbReference type="NCBI Taxonomy" id="1974647"/>
    <lineage>
        <taxon>Bacteria</taxon>
        <taxon>Candidatus Magasanikiibacteriota</taxon>
    </lineage>
</organism>
<dbReference type="InterPro" id="IPR052555">
    <property type="entry name" value="dCTP_Pyrophosphatase"/>
</dbReference>
<dbReference type="GO" id="GO:0047429">
    <property type="term" value="F:nucleoside triphosphate diphosphatase activity"/>
    <property type="evidence" value="ECO:0007669"/>
    <property type="project" value="InterPro"/>
</dbReference>
<keyword evidence="1" id="KW-0378">Hydrolase</keyword>